<evidence type="ECO:0000313" key="4">
    <source>
        <dbReference type="Proteomes" id="UP000005408"/>
    </source>
</evidence>
<feature type="domain" description="Apple" evidence="2">
    <location>
        <begin position="9"/>
        <end position="47"/>
    </location>
</feature>
<dbReference type="InterPro" id="IPR016187">
    <property type="entry name" value="CTDL_fold"/>
</dbReference>
<evidence type="ECO:0000313" key="3">
    <source>
        <dbReference type="EnsemblMetazoa" id="G8469.1:cds"/>
    </source>
</evidence>
<dbReference type="CDD" id="cd00037">
    <property type="entry name" value="CLECT"/>
    <property type="match status" value="1"/>
</dbReference>
<reference evidence="3" key="1">
    <citation type="submission" date="2022-08" db="UniProtKB">
        <authorList>
            <consortium name="EnsemblMetazoa"/>
        </authorList>
    </citation>
    <scope>IDENTIFICATION</scope>
    <source>
        <strain evidence="3">05x7-T-G4-1.051#20</strain>
    </source>
</reference>
<sequence length="251" mass="29093">MITSFDKYSIMDCVEDCLRTTRCRSINYYQGAHFCQTNFENRTTVPELYIAKPGWIYTDIEDWDKKIAGACSRSSCRINEKCIPQPFDQFTCVISDCGVPKGDSYSMEHVREWDAIGISRGIHITCADKHNQLGSERFVCRSNGTWRADLSCPEKYNECDGNWMSYKGHYYILNQTKLSQPDAMSECKKCDSFLVEIDDEGENKWIEEHLLKDRGVPQNGFVMHAMHCWISMAEYSSNMALMNVRHEQRAF</sequence>
<dbReference type="AlphaFoldDB" id="A0A8W8NY41"/>
<evidence type="ECO:0000256" key="1">
    <source>
        <dbReference type="ARBA" id="ARBA00023157"/>
    </source>
</evidence>
<organism evidence="3 4">
    <name type="scientific">Magallana gigas</name>
    <name type="common">Pacific oyster</name>
    <name type="synonym">Crassostrea gigas</name>
    <dbReference type="NCBI Taxonomy" id="29159"/>
    <lineage>
        <taxon>Eukaryota</taxon>
        <taxon>Metazoa</taxon>
        <taxon>Spiralia</taxon>
        <taxon>Lophotrochozoa</taxon>
        <taxon>Mollusca</taxon>
        <taxon>Bivalvia</taxon>
        <taxon>Autobranchia</taxon>
        <taxon>Pteriomorphia</taxon>
        <taxon>Ostreida</taxon>
        <taxon>Ostreoidea</taxon>
        <taxon>Ostreidae</taxon>
        <taxon>Magallana</taxon>
    </lineage>
</organism>
<keyword evidence="1" id="KW-1015">Disulfide bond</keyword>
<dbReference type="InterPro" id="IPR035976">
    <property type="entry name" value="Sushi/SCR/CCP_sf"/>
</dbReference>
<dbReference type="EnsemblMetazoa" id="G8469.1">
    <property type="protein sequence ID" value="G8469.1:cds"/>
    <property type="gene ID" value="G8469"/>
</dbReference>
<accession>A0A8W8NY41</accession>
<dbReference type="InterPro" id="IPR003609">
    <property type="entry name" value="Pan_app"/>
</dbReference>
<dbReference type="Pfam" id="PF00024">
    <property type="entry name" value="PAN_1"/>
    <property type="match status" value="1"/>
</dbReference>
<name>A0A8W8NY41_MAGGI</name>
<dbReference type="InterPro" id="IPR016186">
    <property type="entry name" value="C-type_lectin-like/link_sf"/>
</dbReference>
<dbReference type="Proteomes" id="UP000005408">
    <property type="component" value="Unassembled WGS sequence"/>
</dbReference>
<keyword evidence="4" id="KW-1185">Reference proteome</keyword>
<dbReference type="Gene3D" id="3.10.100.10">
    <property type="entry name" value="Mannose-Binding Protein A, subunit A"/>
    <property type="match status" value="1"/>
</dbReference>
<dbReference type="SUPFAM" id="SSF57535">
    <property type="entry name" value="Complement control module/SCR domain"/>
    <property type="match status" value="1"/>
</dbReference>
<dbReference type="SUPFAM" id="SSF57414">
    <property type="entry name" value="Hairpin loop containing domain-like"/>
    <property type="match status" value="1"/>
</dbReference>
<dbReference type="SUPFAM" id="SSF56436">
    <property type="entry name" value="C-type lectin-like"/>
    <property type="match status" value="1"/>
</dbReference>
<protein>
    <recommendedName>
        <fullName evidence="2">Apple domain-containing protein</fullName>
    </recommendedName>
</protein>
<proteinExistence type="predicted"/>
<evidence type="ECO:0000259" key="2">
    <source>
        <dbReference type="Pfam" id="PF00024"/>
    </source>
</evidence>